<accession>A0A6F8ZGB6</accession>
<evidence type="ECO:0000313" key="6">
    <source>
        <dbReference type="Proteomes" id="UP000503399"/>
    </source>
</evidence>
<organism evidence="5 6">
    <name type="scientific">Candidatus Hydrogenisulfobacillus filiaventi</name>
    <dbReference type="NCBI Taxonomy" id="2707344"/>
    <lineage>
        <taxon>Bacteria</taxon>
        <taxon>Bacillati</taxon>
        <taxon>Bacillota</taxon>
        <taxon>Clostridia</taxon>
        <taxon>Eubacteriales</taxon>
        <taxon>Clostridiales Family XVII. Incertae Sedis</taxon>
        <taxon>Candidatus Hydrogenisulfobacillus</taxon>
    </lineage>
</organism>
<evidence type="ECO:0000313" key="5">
    <source>
        <dbReference type="EMBL" id="CAB1128747.1"/>
    </source>
</evidence>
<dbReference type="KEGG" id="hfv:R50_1241"/>
<dbReference type="PROSITE" id="PS51462">
    <property type="entry name" value="NUDIX"/>
    <property type="match status" value="1"/>
</dbReference>
<comment type="similarity">
    <text evidence="1 3">Belongs to the Nudix hydrolase family.</text>
</comment>
<protein>
    <submittedName>
        <fullName evidence="5">NUDIX hydrolase</fullName>
    </submittedName>
</protein>
<gene>
    <name evidence="5" type="ORF">R50_1241</name>
</gene>
<keyword evidence="2 3" id="KW-0378">Hydrolase</keyword>
<dbReference type="EMBL" id="LR778114">
    <property type="protein sequence ID" value="CAB1128747.1"/>
    <property type="molecule type" value="Genomic_DNA"/>
</dbReference>
<evidence type="ECO:0000256" key="2">
    <source>
        <dbReference type="ARBA" id="ARBA00022801"/>
    </source>
</evidence>
<proteinExistence type="inferred from homology"/>
<dbReference type="InterPro" id="IPR000086">
    <property type="entry name" value="NUDIX_hydrolase_dom"/>
</dbReference>
<dbReference type="PRINTS" id="PR00502">
    <property type="entry name" value="NUDIXFAMILY"/>
</dbReference>
<dbReference type="GO" id="GO:0016787">
    <property type="term" value="F:hydrolase activity"/>
    <property type="evidence" value="ECO:0007669"/>
    <property type="project" value="UniProtKB-KW"/>
</dbReference>
<dbReference type="SUPFAM" id="SSF55811">
    <property type="entry name" value="Nudix"/>
    <property type="match status" value="1"/>
</dbReference>
<dbReference type="InterPro" id="IPR020476">
    <property type="entry name" value="Nudix_hydrolase"/>
</dbReference>
<evidence type="ECO:0000259" key="4">
    <source>
        <dbReference type="PROSITE" id="PS51462"/>
    </source>
</evidence>
<feature type="domain" description="Nudix hydrolase" evidence="4">
    <location>
        <begin position="8"/>
        <end position="142"/>
    </location>
</feature>
<dbReference type="PROSITE" id="PS00893">
    <property type="entry name" value="NUDIX_BOX"/>
    <property type="match status" value="1"/>
</dbReference>
<keyword evidence="6" id="KW-1185">Reference proteome</keyword>
<dbReference type="Pfam" id="PF00293">
    <property type="entry name" value="NUDIX"/>
    <property type="match status" value="1"/>
</dbReference>
<dbReference type="AlphaFoldDB" id="A0A6F8ZGB6"/>
<dbReference type="CDD" id="cd04673">
    <property type="entry name" value="NUDIX_ADPRase"/>
    <property type="match status" value="1"/>
</dbReference>
<evidence type="ECO:0000256" key="3">
    <source>
        <dbReference type="RuleBase" id="RU003476"/>
    </source>
</evidence>
<dbReference type="InterPro" id="IPR015797">
    <property type="entry name" value="NUDIX_hydrolase-like_dom_sf"/>
</dbReference>
<dbReference type="PANTHER" id="PTHR43736">
    <property type="entry name" value="ADP-RIBOSE PYROPHOSPHATASE"/>
    <property type="match status" value="1"/>
</dbReference>
<dbReference type="InterPro" id="IPR020084">
    <property type="entry name" value="NUDIX_hydrolase_CS"/>
</dbReference>
<dbReference type="Gene3D" id="3.90.79.10">
    <property type="entry name" value="Nucleoside Triphosphate Pyrophosphohydrolase"/>
    <property type="match status" value="1"/>
</dbReference>
<reference evidence="5 6" key="1">
    <citation type="submission" date="2020-02" db="EMBL/GenBank/DDBJ databases">
        <authorList>
            <person name="Hogendoorn C."/>
        </authorList>
    </citation>
    <scope>NUCLEOTIDE SEQUENCE [LARGE SCALE GENOMIC DNA]</scope>
    <source>
        <strain evidence="5">R501</strain>
    </source>
</reference>
<sequence>MTATGLRIPRLGVAAVVRDPAGRVLVVQRAHAPQQGRWALPGGHVEWGETLADACRREVAEECGIRVEVEGPLYVAEIRDPEAGYHFVVIDMAAVWDGADPPPRAGSDAAALAWVGPDAVGRLPWATAMSGFWRDRRVREYLGWPPA</sequence>
<dbReference type="PANTHER" id="PTHR43736:SF1">
    <property type="entry name" value="DIHYDRONEOPTERIN TRIPHOSPHATE DIPHOSPHATASE"/>
    <property type="match status" value="1"/>
</dbReference>
<evidence type="ECO:0000256" key="1">
    <source>
        <dbReference type="ARBA" id="ARBA00005582"/>
    </source>
</evidence>
<name>A0A6F8ZGB6_9FIRM</name>
<dbReference type="Proteomes" id="UP000503399">
    <property type="component" value="Chromosome"/>
</dbReference>